<keyword evidence="3" id="KW-1185">Reference proteome</keyword>
<dbReference type="Proteomes" id="UP000198211">
    <property type="component" value="Unassembled WGS sequence"/>
</dbReference>
<feature type="transmembrane region" description="Helical" evidence="1">
    <location>
        <begin position="228"/>
        <end position="247"/>
    </location>
</feature>
<feature type="transmembrane region" description="Helical" evidence="1">
    <location>
        <begin position="355"/>
        <end position="376"/>
    </location>
</feature>
<evidence type="ECO:0000313" key="2">
    <source>
        <dbReference type="EMBL" id="OWZ22864.1"/>
    </source>
</evidence>
<dbReference type="STRING" id="4795.A0A225WYE8"/>
<keyword evidence="1" id="KW-1133">Transmembrane helix</keyword>
<feature type="transmembrane region" description="Helical" evidence="1">
    <location>
        <begin position="388"/>
        <end position="405"/>
    </location>
</feature>
<dbReference type="SUPFAM" id="SSF47473">
    <property type="entry name" value="EF-hand"/>
    <property type="match status" value="1"/>
</dbReference>
<reference evidence="3" key="1">
    <citation type="submission" date="2017-03" db="EMBL/GenBank/DDBJ databases">
        <title>Phytopthora megakarya and P. palmivora, two closely related causual agents of cacao black pod achieved similar genome size and gene model numbers by different mechanisms.</title>
        <authorList>
            <person name="Ali S."/>
            <person name="Shao J."/>
            <person name="Larry D.J."/>
            <person name="Kronmiller B."/>
            <person name="Shen D."/>
            <person name="Strem M.D."/>
            <person name="Melnick R.L."/>
            <person name="Guiltinan M.J."/>
            <person name="Tyler B.M."/>
            <person name="Meinhardt L.W."/>
            <person name="Bailey B.A."/>
        </authorList>
    </citation>
    <scope>NUCLEOTIDE SEQUENCE [LARGE SCALE GENOMIC DNA]</scope>
    <source>
        <strain evidence="3">zdho120</strain>
    </source>
</reference>
<dbReference type="InterPro" id="IPR011992">
    <property type="entry name" value="EF-hand-dom_pair"/>
</dbReference>
<organism evidence="2 3">
    <name type="scientific">Phytophthora megakarya</name>
    <dbReference type="NCBI Taxonomy" id="4795"/>
    <lineage>
        <taxon>Eukaryota</taxon>
        <taxon>Sar</taxon>
        <taxon>Stramenopiles</taxon>
        <taxon>Oomycota</taxon>
        <taxon>Peronosporomycetes</taxon>
        <taxon>Peronosporales</taxon>
        <taxon>Peronosporaceae</taxon>
        <taxon>Phytophthora</taxon>
    </lineage>
</organism>
<protein>
    <recommendedName>
        <fullName evidence="4">EF-hand domain-containing protein</fullName>
    </recommendedName>
</protein>
<keyword evidence="1" id="KW-0812">Transmembrane</keyword>
<name>A0A225WYE8_9STRA</name>
<feature type="transmembrane region" description="Helical" evidence="1">
    <location>
        <begin position="75"/>
        <end position="95"/>
    </location>
</feature>
<evidence type="ECO:0000313" key="3">
    <source>
        <dbReference type="Proteomes" id="UP000198211"/>
    </source>
</evidence>
<keyword evidence="1" id="KW-0472">Membrane</keyword>
<gene>
    <name evidence="2" type="ORF">PHMEG_0002356</name>
</gene>
<evidence type="ECO:0008006" key="4">
    <source>
        <dbReference type="Google" id="ProtNLM"/>
    </source>
</evidence>
<dbReference type="OrthoDB" id="68481at2759"/>
<dbReference type="EMBL" id="NBNE01000103">
    <property type="protein sequence ID" value="OWZ22864.1"/>
    <property type="molecule type" value="Genomic_DNA"/>
</dbReference>
<feature type="transmembrane region" description="Helical" evidence="1">
    <location>
        <begin position="194"/>
        <end position="212"/>
    </location>
</feature>
<evidence type="ECO:0000256" key="1">
    <source>
        <dbReference type="SAM" id="Phobius"/>
    </source>
</evidence>
<comment type="caution">
    <text evidence="2">The sequence shown here is derived from an EMBL/GenBank/DDBJ whole genome shotgun (WGS) entry which is preliminary data.</text>
</comment>
<sequence length="535" mass="61116">MHLSILALSLVLLEKTLHRMELKFPLSDKYQHMLKKVYSELMILGLISLGIKILEAVPGFDSESKAMLAFEVADLAIFLLALALILQSTTIFLLLRRQSERADRAELMSTKDMIQEIATTSNTEGAGPSFVQTLFCCGRTAKKKAIHEELIELRLLRCLFLRRFGLPQIFPFSKYLSRAQANQISHMIEVEPSMWIVLLGVAWSICGVLKLLEQLDTDMPERQELVEALFMMSWVLLLLHFVALLYLRSCVHYLLRAAAFSDDKRTLNSNLSAIAKEETGSLQNDEVEKALETMCSIQEQHEESDYKLSQLQNKQDTGLQFITNLFSGTKEEFFGVVAGSPPIDIRFFSHNMWHVAVMLLMILNGFIATLFVQCVVYDLDEIYEDFGTLPTVLVLLPIVLNTCVFQRHIFYDFVIVSNTLRIDSHTLSDVVENFSEVVRLRSEFATSLLHHITQQELTIADLQAELKARDRTNIGYIDVDDLREVLSKFGFRLTRFRFNSVVKLLFELDGTTVAYEQVVLLVSTEQSDNLRYTHC</sequence>
<accession>A0A225WYE8</accession>
<proteinExistence type="predicted"/>
<dbReference type="AlphaFoldDB" id="A0A225WYE8"/>